<dbReference type="Gene3D" id="3.10.28.10">
    <property type="entry name" value="Homing endonucleases"/>
    <property type="match status" value="1"/>
</dbReference>
<dbReference type="AlphaFoldDB" id="A0A1G2LFJ9"/>
<reference evidence="1 2" key="1">
    <citation type="journal article" date="2016" name="Nat. Commun.">
        <title>Thousands of microbial genomes shed light on interconnected biogeochemical processes in an aquifer system.</title>
        <authorList>
            <person name="Anantharaman K."/>
            <person name="Brown C.T."/>
            <person name="Hug L.A."/>
            <person name="Sharon I."/>
            <person name="Castelle C.J."/>
            <person name="Probst A.J."/>
            <person name="Thomas B.C."/>
            <person name="Singh A."/>
            <person name="Wilkins M.J."/>
            <person name="Karaoz U."/>
            <person name="Brodie E.L."/>
            <person name="Williams K.H."/>
            <person name="Hubbard S.S."/>
            <person name="Banfield J.F."/>
        </authorList>
    </citation>
    <scope>NUCLEOTIDE SEQUENCE [LARGE SCALE GENOMIC DNA]</scope>
</reference>
<protein>
    <recommendedName>
        <fullName evidence="3">Homing endonuclease LAGLIDADG domain-containing protein</fullName>
    </recommendedName>
</protein>
<dbReference type="EMBL" id="MHQV01000029">
    <property type="protein sequence ID" value="OHA10397.1"/>
    <property type="molecule type" value="Genomic_DNA"/>
</dbReference>
<comment type="caution">
    <text evidence="1">The sequence shown here is derived from an EMBL/GenBank/DDBJ whole genome shotgun (WGS) entry which is preliminary data.</text>
</comment>
<evidence type="ECO:0008006" key="3">
    <source>
        <dbReference type="Google" id="ProtNLM"/>
    </source>
</evidence>
<accession>A0A1G2LFJ9</accession>
<organism evidence="1 2">
    <name type="scientific">Candidatus Sungbacteria bacterium RIFCSPLOWO2_02_FULL_48_13b</name>
    <dbReference type="NCBI Taxonomy" id="1802283"/>
    <lineage>
        <taxon>Bacteria</taxon>
        <taxon>Candidatus Sungiibacteriota</taxon>
    </lineage>
</organism>
<evidence type="ECO:0000313" key="1">
    <source>
        <dbReference type="EMBL" id="OHA10397.1"/>
    </source>
</evidence>
<dbReference type="InterPro" id="IPR027434">
    <property type="entry name" value="Homing_endonucl"/>
</dbReference>
<dbReference type="Proteomes" id="UP000179052">
    <property type="component" value="Unassembled WGS sequence"/>
</dbReference>
<sequence>MKQSHLSSDDLGVEKMELSLDFIAGLIVGEGTFYWTKIAYGYKRPVFALRMHVRDFDLVANVRDSLGVTREKVYEYTHNNRHYAFLIVRDIDDIKDIIIPSLWPRLTGYKKEQFKEWFHIFGSADAHPQFRFIYDVFKTKFPELYQ</sequence>
<gene>
    <name evidence="1" type="ORF">A3H71_00405</name>
</gene>
<name>A0A1G2LFJ9_9BACT</name>
<evidence type="ECO:0000313" key="2">
    <source>
        <dbReference type="Proteomes" id="UP000179052"/>
    </source>
</evidence>
<proteinExistence type="predicted"/>
<dbReference type="SUPFAM" id="SSF55608">
    <property type="entry name" value="Homing endonucleases"/>
    <property type="match status" value="1"/>
</dbReference>